<dbReference type="InterPro" id="IPR001460">
    <property type="entry name" value="PCN-bd_Tpept"/>
</dbReference>
<comment type="subcellular location">
    <subcellularLocation>
        <location evidence="2">Cell membrane</location>
    </subcellularLocation>
    <subcellularLocation>
        <location evidence="1">Membrane</location>
        <topology evidence="1">Single-pass membrane protein</topology>
    </subcellularLocation>
</comment>
<dbReference type="PANTHER" id="PTHR30627:SF2">
    <property type="entry name" value="PEPTIDOGLYCAN D,D-TRANSPEPTIDASE MRDA"/>
    <property type="match status" value="1"/>
</dbReference>
<proteinExistence type="inferred from homology"/>
<keyword evidence="7" id="KW-0573">Peptidoglycan synthesis</keyword>
<evidence type="ECO:0000256" key="4">
    <source>
        <dbReference type="ARBA" id="ARBA00022475"/>
    </source>
</evidence>
<dbReference type="SUPFAM" id="SSF56601">
    <property type="entry name" value="beta-lactamase/transpeptidase-like"/>
    <property type="match status" value="1"/>
</dbReference>
<evidence type="ECO:0000313" key="15">
    <source>
        <dbReference type="Proteomes" id="UP000241048"/>
    </source>
</evidence>
<evidence type="ECO:0000256" key="2">
    <source>
        <dbReference type="ARBA" id="ARBA00004236"/>
    </source>
</evidence>
<dbReference type="GO" id="GO:0005886">
    <property type="term" value="C:plasma membrane"/>
    <property type="evidence" value="ECO:0007669"/>
    <property type="project" value="UniProtKB-SubCell"/>
</dbReference>
<dbReference type="EMBL" id="PYLO01000001">
    <property type="protein sequence ID" value="PST38641.1"/>
    <property type="molecule type" value="Genomic_DNA"/>
</dbReference>
<evidence type="ECO:0000256" key="5">
    <source>
        <dbReference type="ARBA" id="ARBA00022692"/>
    </source>
</evidence>
<evidence type="ECO:0000256" key="7">
    <source>
        <dbReference type="ARBA" id="ARBA00022984"/>
    </source>
</evidence>
<keyword evidence="9 11" id="KW-0472">Membrane</keyword>
<dbReference type="InterPro" id="IPR036138">
    <property type="entry name" value="PBP_dimer_sf"/>
</dbReference>
<dbReference type="InterPro" id="IPR005311">
    <property type="entry name" value="PBP_dimer"/>
</dbReference>
<evidence type="ECO:0000256" key="1">
    <source>
        <dbReference type="ARBA" id="ARBA00004167"/>
    </source>
</evidence>
<keyword evidence="5 11" id="KW-0812">Transmembrane</keyword>
<dbReference type="Gene3D" id="1.10.10.1230">
    <property type="entry name" value="Penicillin-binding protein, N-terminal non-catalytic domain, head sub-domain"/>
    <property type="match status" value="1"/>
</dbReference>
<feature type="transmembrane region" description="Helical" evidence="11">
    <location>
        <begin position="21"/>
        <end position="40"/>
    </location>
</feature>
<organism evidence="14 15">
    <name type="scientific">Clostridium fessum</name>
    <dbReference type="NCBI Taxonomy" id="2126740"/>
    <lineage>
        <taxon>Bacteria</taxon>
        <taxon>Bacillati</taxon>
        <taxon>Bacillota</taxon>
        <taxon>Clostridia</taxon>
        <taxon>Eubacteriales</taxon>
        <taxon>Clostridiaceae</taxon>
        <taxon>Clostridium</taxon>
    </lineage>
</organism>
<dbReference type="SUPFAM" id="SSF56519">
    <property type="entry name" value="Penicillin binding protein dimerisation domain"/>
    <property type="match status" value="1"/>
</dbReference>
<keyword evidence="10" id="KW-0961">Cell wall biogenesis/degradation</keyword>
<sequence>MFDDLKEYLREWFKKVITSRLFVLAVVFCLMSSALVMRLFNLQIIKGEEYQDAYTAMTEKVIKTASTRGNIYDRNGNVLAYNELAYDVTIQDTGAYKTDAQWNTMLYDLVSILNKHGESAQTSLELTLDHDGNVVYTSETQSGRKRFLRDYYGLKNVDEMDDSDGKYPSDISAPDLLERMKKEYHLTLGDDKNRDGRPLDKDGNPIDVSDEVALQIVGIRYTMRFTAFQKYESTTIATDISDETVADILEHAADLVGVNIQESTIRVYNESIYFAPIIGYTGKVTSERLEELKTVNDDYELNDVVGRTGIESSMELELKGKKGSQTAYVDNVGRILSVTGEVAPVAGNDIWLTLDLNLQKGIYHILEKQLAGVLLKTIVNQDEKDIAYIDSSSIKIPIKKAYFQLINNNVLSIDNFASEEASDVEQQIYQKYESSRVRIEQELRGELQSENATPMNALSEEMQAYMQYIYSYLSSSNKAIVQRDAIDTSSDMYQAWKNGTISLREYLYYGIANNWIDTTKLDIQSRYSNADDVFTALLDDCFRDLEQDPAFEKLIYQYLINNNVVTGRELCMALYSQNVLAYDENEVNLLRVSGEEYAYQFLMNKIRNIEITPAQLALDPCTASCVVTSAKTGEVLALVSYPSYDNNRISDSTYFAQLNADQSLPLRNNATQTLKAPGSTFKPITAIAGLEEGAITLSDMINCTGIYEEVSNPIRCWKYPGFHGPLNVVGGIENSCNYFFSEVAHRLSTETDGSYKPEKGLETLKKYATMFGLDRTSGIEISEATPSISDTDPERSSMGQGTHQFASVQLARYVTALANRGTVYDLSLIDKETDSQGNLVKDYSPAVASTLDFQTSTWDAVQQGMRQVVTNSSTKRMFDGLDVHVAGKTGTAQESQKRGNHAFFISFAPYENPEISVTVSIPNGYSSSNAAMVAKHVYRYFYGYASLDDILNSGALDASNERINGD</sequence>
<evidence type="ECO:0000256" key="6">
    <source>
        <dbReference type="ARBA" id="ARBA00022960"/>
    </source>
</evidence>
<evidence type="ECO:0000256" key="9">
    <source>
        <dbReference type="ARBA" id="ARBA00023136"/>
    </source>
</evidence>
<evidence type="ECO:0000259" key="12">
    <source>
        <dbReference type="Pfam" id="PF00905"/>
    </source>
</evidence>
<dbReference type="GO" id="GO:0071972">
    <property type="term" value="F:peptidoglycan L,D-transpeptidase activity"/>
    <property type="evidence" value="ECO:0007669"/>
    <property type="project" value="TreeGrafter"/>
</dbReference>
<comment type="similarity">
    <text evidence="3">Belongs to the transpeptidase family.</text>
</comment>
<dbReference type="RefSeq" id="WP_106999851.1">
    <property type="nucleotide sequence ID" value="NZ_PYLO01000001.1"/>
</dbReference>
<evidence type="ECO:0000256" key="3">
    <source>
        <dbReference type="ARBA" id="ARBA00007171"/>
    </source>
</evidence>
<feature type="domain" description="Penicillin-binding protein dimerisation" evidence="13">
    <location>
        <begin position="64"/>
        <end position="338"/>
    </location>
</feature>
<dbReference type="GO" id="GO:0071555">
    <property type="term" value="P:cell wall organization"/>
    <property type="evidence" value="ECO:0007669"/>
    <property type="project" value="UniProtKB-KW"/>
</dbReference>
<keyword evidence="6" id="KW-0133">Cell shape</keyword>
<keyword evidence="15" id="KW-1185">Reference proteome</keyword>
<dbReference type="Gene3D" id="3.90.1310.10">
    <property type="entry name" value="Penicillin-binding protein 2a (Domain 2)"/>
    <property type="match status" value="1"/>
</dbReference>
<dbReference type="PANTHER" id="PTHR30627">
    <property type="entry name" value="PEPTIDOGLYCAN D,D-TRANSPEPTIDASE"/>
    <property type="match status" value="1"/>
</dbReference>
<gene>
    <name evidence="14" type="ORF">C7U56_01385</name>
</gene>
<dbReference type="AlphaFoldDB" id="A0A2T3FTQ9"/>
<dbReference type="GO" id="GO:0008360">
    <property type="term" value="P:regulation of cell shape"/>
    <property type="evidence" value="ECO:0007669"/>
    <property type="project" value="UniProtKB-KW"/>
</dbReference>
<dbReference type="Gene3D" id="3.40.710.10">
    <property type="entry name" value="DD-peptidase/beta-lactamase superfamily"/>
    <property type="match status" value="1"/>
</dbReference>
<name>A0A2T3FTQ9_9CLOT</name>
<evidence type="ECO:0000256" key="8">
    <source>
        <dbReference type="ARBA" id="ARBA00022989"/>
    </source>
</evidence>
<dbReference type="Proteomes" id="UP000241048">
    <property type="component" value="Unassembled WGS sequence"/>
</dbReference>
<dbReference type="InterPro" id="IPR050515">
    <property type="entry name" value="Beta-lactam/transpept"/>
</dbReference>
<accession>A0A2T3FTQ9</accession>
<evidence type="ECO:0000259" key="13">
    <source>
        <dbReference type="Pfam" id="PF03717"/>
    </source>
</evidence>
<comment type="caution">
    <text evidence="14">The sequence shown here is derived from an EMBL/GenBank/DDBJ whole genome shotgun (WGS) entry which is preliminary data.</text>
</comment>
<dbReference type="GO" id="GO:0008658">
    <property type="term" value="F:penicillin binding"/>
    <property type="evidence" value="ECO:0007669"/>
    <property type="project" value="InterPro"/>
</dbReference>
<keyword evidence="4" id="KW-1003">Cell membrane</keyword>
<feature type="domain" description="Penicillin-binding protein transpeptidase" evidence="12">
    <location>
        <begin position="624"/>
        <end position="937"/>
    </location>
</feature>
<dbReference type="Pfam" id="PF00905">
    <property type="entry name" value="Transpeptidase"/>
    <property type="match status" value="1"/>
</dbReference>
<evidence type="ECO:0000256" key="11">
    <source>
        <dbReference type="SAM" id="Phobius"/>
    </source>
</evidence>
<reference evidence="14 15" key="1">
    <citation type="submission" date="2018-03" db="EMBL/GenBank/DDBJ databases">
        <title>Lachnoclostridium SNUG30386 gen.nov., sp.nov., isolated from human faeces.</title>
        <authorList>
            <person name="Seo B."/>
            <person name="Jeon K."/>
            <person name="Ko G."/>
        </authorList>
    </citation>
    <scope>NUCLEOTIDE SEQUENCE [LARGE SCALE GENOMIC DNA]</scope>
    <source>
        <strain evidence="14 15">SNUG30386</strain>
    </source>
</reference>
<dbReference type="Pfam" id="PF03717">
    <property type="entry name" value="PBP_dimer"/>
    <property type="match status" value="1"/>
</dbReference>
<protein>
    <submittedName>
        <fullName evidence="14">Penicillin-binding protein</fullName>
    </submittedName>
</protein>
<evidence type="ECO:0000256" key="10">
    <source>
        <dbReference type="ARBA" id="ARBA00023316"/>
    </source>
</evidence>
<keyword evidence="8 11" id="KW-1133">Transmembrane helix</keyword>
<evidence type="ECO:0000313" key="14">
    <source>
        <dbReference type="EMBL" id="PST38641.1"/>
    </source>
</evidence>
<dbReference type="InterPro" id="IPR012338">
    <property type="entry name" value="Beta-lactam/transpept-like"/>
</dbReference>
<dbReference type="GO" id="GO:0009252">
    <property type="term" value="P:peptidoglycan biosynthetic process"/>
    <property type="evidence" value="ECO:0007669"/>
    <property type="project" value="UniProtKB-KW"/>
</dbReference>